<proteinExistence type="inferred from homology"/>
<keyword evidence="7 12" id="KW-0862">Zinc</keyword>
<dbReference type="GO" id="GO:0072527">
    <property type="term" value="P:pyrimidine-containing compound metabolic process"/>
    <property type="evidence" value="ECO:0007669"/>
    <property type="project" value="UniProtKB-ARBA"/>
</dbReference>
<comment type="catalytic activity">
    <reaction evidence="9 13">
        <text>cytidine + H2O + H(+) = uridine + NH4(+)</text>
        <dbReference type="Rhea" id="RHEA:16069"/>
        <dbReference type="ChEBI" id="CHEBI:15377"/>
        <dbReference type="ChEBI" id="CHEBI:15378"/>
        <dbReference type="ChEBI" id="CHEBI:16704"/>
        <dbReference type="ChEBI" id="CHEBI:17562"/>
        <dbReference type="ChEBI" id="CHEBI:28938"/>
        <dbReference type="EC" id="3.5.4.5"/>
    </reaction>
</comment>
<feature type="binding site" evidence="12">
    <location>
        <position position="95"/>
    </location>
    <ligand>
        <name>Zn(2+)</name>
        <dbReference type="ChEBI" id="CHEBI:29105"/>
        <note>catalytic</note>
    </ligand>
</feature>
<dbReference type="GO" id="GO:0055086">
    <property type="term" value="P:nucleobase-containing small molecule metabolic process"/>
    <property type="evidence" value="ECO:0007669"/>
    <property type="project" value="UniProtKB-ARBA"/>
</dbReference>
<dbReference type="Pfam" id="PF00383">
    <property type="entry name" value="dCMP_cyt_deam_1"/>
    <property type="match status" value="1"/>
</dbReference>
<evidence type="ECO:0000256" key="8">
    <source>
        <dbReference type="ARBA" id="ARBA00032005"/>
    </source>
</evidence>
<feature type="binding site" evidence="11">
    <location>
        <begin position="84"/>
        <end position="90"/>
    </location>
    <ligand>
        <name>substrate</name>
    </ligand>
</feature>
<accession>A0A1Y1YQD0</accession>
<reference evidence="15 16" key="1">
    <citation type="submission" date="2016-07" db="EMBL/GenBank/DDBJ databases">
        <title>Pervasive Adenine N6-methylation of Active Genes in Fungi.</title>
        <authorList>
            <consortium name="DOE Joint Genome Institute"/>
            <person name="Mondo S.J."/>
            <person name="Dannebaum R.O."/>
            <person name="Kuo R.C."/>
            <person name="Labutti K."/>
            <person name="Haridas S."/>
            <person name="Kuo A."/>
            <person name="Salamov A."/>
            <person name="Ahrendt S.R."/>
            <person name="Lipzen A."/>
            <person name="Sullivan W."/>
            <person name="Andreopoulos W.B."/>
            <person name="Clum A."/>
            <person name="Lindquist E."/>
            <person name="Daum C."/>
            <person name="Ramamoorthy G.K."/>
            <person name="Gryganskyi A."/>
            <person name="Culley D."/>
            <person name="Magnuson J.K."/>
            <person name="James T.Y."/>
            <person name="O'Malley M.A."/>
            <person name="Stajich J.E."/>
            <person name="Spatafora J.W."/>
            <person name="Visel A."/>
            <person name="Grigoriev I.V."/>
        </authorList>
    </citation>
    <scope>NUCLEOTIDE SEQUENCE [LARGE SCALE GENOMIC DNA]</scope>
    <source>
        <strain evidence="15 16">CBS 115471</strain>
    </source>
</reference>
<dbReference type="InterPro" id="IPR050202">
    <property type="entry name" value="Cyt/Deoxycyt_deaminase"/>
</dbReference>
<dbReference type="NCBIfam" id="TIGR01354">
    <property type="entry name" value="cyt_deam_tetra"/>
    <property type="match status" value="1"/>
</dbReference>
<dbReference type="PANTHER" id="PTHR11644:SF2">
    <property type="entry name" value="CYTIDINE DEAMINASE"/>
    <property type="match status" value="1"/>
</dbReference>
<dbReference type="CDD" id="cd01283">
    <property type="entry name" value="cytidine_deaminase"/>
    <property type="match status" value="1"/>
</dbReference>
<dbReference type="InterPro" id="IPR006262">
    <property type="entry name" value="Cyt_deam_tetra"/>
</dbReference>
<evidence type="ECO:0000256" key="13">
    <source>
        <dbReference type="RuleBase" id="RU364006"/>
    </source>
</evidence>
<feature type="binding site" evidence="12">
    <location>
        <position position="130"/>
    </location>
    <ligand>
        <name>Zn(2+)</name>
        <dbReference type="ChEBI" id="CHEBI:29105"/>
        <note>catalytic</note>
    </ligand>
</feature>
<dbReference type="GO" id="GO:0005829">
    <property type="term" value="C:cytosol"/>
    <property type="evidence" value="ECO:0007669"/>
    <property type="project" value="TreeGrafter"/>
</dbReference>
<keyword evidence="16" id="KW-1185">Reference proteome</keyword>
<dbReference type="InterPro" id="IPR002125">
    <property type="entry name" value="CMP_dCMP_dom"/>
</dbReference>
<evidence type="ECO:0000256" key="2">
    <source>
        <dbReference type="ARBA" id="ARBA00003949"/>
    </source>
</evidence>
<feature type="binding site" evidence="12">
    <location>
        <position position="133"/>
    </location>
    <ligand>
        <name>Zn(2+)</name>
        <dbReference type="ChEBI" id="CHEBI:29105"/>
        <note>catalytic</note>
    </ligand>
</feature>
<dbReference type="PROSITE" id="PS51747">
    <property type="entry name" value="CYT_DCMP_DEAMINASES_2"/>
    <property type="match status" value="1"/>
</dbReference>
<dbReference type="GO" id="GO:0004126">
    <property type="term" value="F:cytidine deaminase activity"/>
    <property type="evidence" value="ECO:0007669"/>
    <property type="project" value="UniProtKB-UniRule"/>
</dbReference>
<evidence type="ECO:0000256" key="10">
    <source>
        <dbReference type="PIRSR" id="PIRSR606262-1"/>
    </source>
</evidence>
<evidence type="ECO:0000256" key="5">
    <source>
        <dbReference type="ARBA" id="ARBA00022723"/>
    </source>
</evidence>
<dbReference type="GO" id="GO:0008270">
    <property type="term" value="F:zinc ion binding"/>
    <property type="evidence" value="ECO:0007669"/>
    <property type="project" value="UniProtKB-UniRule"/>
</dbReference>
<dbReference type="GO" id="GO:0042802">
    <property type="term" value="F:identical protein binding"/>
    <property type="evidence" value="ECO:0007669"/>
    <property type="project" value="UniProtKB-ARBA"/>
</dbReference>
<feature type="active site" description="Proton donor" evidence="10">
    <location>
        <position position="97"/>
    </location>
</feature>
<comment type="similarity">
    <text evidence="3 13">Belongs to the cytidine and deoxycytidylate deaminase family.</text>
</comment>
<keyword evidence="5 12" id="KW-0479">Metal-binding</keyword>
<dbReference type="Proteomes" id="UP000193144">
    <property type="component" value="Unassembled WGS sequence"/>
</dbReference>
<evidence type="ECO:0000256" key="12">
    <source>
        <dbReference type="PIRSR" id="PIRSR606262-3"/>
    </source>
</evidence>
<feature type="domain" description="CMP/dCMP-type deaminase" evidence="14">
    <location>
        <begin position="32"/>
        <end position="172"/>
    </location>
</feature>
<dbReference type="STRING" id="1231657.A0A1Y1YQD0"/>
<comment type="function">
    <text evidence="2 13">This enzyme scavenges exogenous and endogenous cytidine and 2'-deoxycytidine for UMP synthesis.</text>
</comment>
<evidence type="ECO:0000259" key="14">
    <source>
        <dbReference type="PROSITE" id="PS51747"/>
    </source>
</evidence>
<comment type="caution">
    <text evidence="15">The sequence shown here is derived from an EMBL/GenBank/DDBJ whole genome shotgun (WGS) entry which is preliminary data.</text>
</comment>
<dbReference type="PANTHER" id="PTHR11644">
    <property type="entry name" value="CYTIDINE DEAMINASE"/>
    <property type="match status" value="1"/>
</dbReference>
<evidence type="ECO:0000256" key="4">
    <source>
        <dbReference type="ARBA" id="ARBA00012783"/>
    </source>
</evidence>
<evidence type="ECO:0000313" key="15">
    <source>
        <dbReference type="EMBL" id="ORY00233.1"/>
    </source>
</evidence>
<evidence type="ECO:0000256" key="6">
    <source>
        <dbReference type="ARBA" id="ARBA00022801"/>
    </source>
</evidence>
<evidence type="ECO:0000256" key="11">
    <source>
        <dbReference type="PIRSR" id="PIRSR606262-2"/>
    </source>
</evidence>
<dbReference type="AlphaFoldDB" id="A0A1Y1YQD0"/>
<comment type="cofactor">
    <cofactor evidence="1 12 13">
        <name>Zn(2+)</name>
        <dbReference type="ChEBI" id="CHEBI:29105"/>
    </cofactor>
</comment>
<evidence type="ECO:0000256" key="7">
    <source>
        <dbReference type="ARBA" id="ARBA00022833"/>
    </source>
</evidence>
<dbReference type="FunFam" id="3.40.140.10:FF:000008">
    <property type="entry name" value="Cytidine deaminase"/>
    <property type="match status" value="1"/>
</dbReference>
<sequence>MSTAISDPIAAAVATVAAPGESNGIVHGLSTAEFEILSAKCLDARKAAYCPYSLFRVGASILLHPSSSTNPSPSSSPKIITGANVENASYPVGTCAERVAMGTAVMQGHRIGSFKAIGVATDMEAFCSPCGMCRQFLREFCELEIPIFMFNKRGEYKVMTLGELLPMSFGPDVLPPREVLKRERDEEEEGKGKIA</sequence>
<protein>
    <recommendedName>
        <fullName evidence="4 13">Cytidine deaminase</fullName>
        <ecNumber evidence="4 13">3.5.4.5</ecNumber>
    </recommendedName>
    <alternativeName>
        <fullName evidence="8 13">Cytidine aminohydrolase</fullName>
    </alternativeName>
</protein>
<dbReference type="NCBIfam" id="NF004064">
    <property type="entry name" value="PRK05578.1"/>
    <property type="match status" value="1"/>
</dbReference>
<evidence type="ECO:0000313" key="16">
    <source>
        <dbReference type="Proteomes" id="UP000193144"/>
    </source>
</evidence>
<name>A0A1Y1YQD0_9PLEO</name>
<evidence type="ECO:0000256" key="3">
    <source>
        <dbReference type="ARBA" id="ARBA00006576"/>
    </source>
</evidence>
<dbReference type="PROSITE" id="PS00903">
    <property type="entry name" value="CYT_DCMP_DEAMINASES_1"/>
    <property type="match status" value="1"/>
</dbReference>
<dbReference type="SUPFAM" id="SSF53927">
    <property type="entry name" value="Cytidine deaminase-like"/>
    <property type="match status" value="1"/>
</dbReference>
<keyword evidence="6 13" id="KW-0378">Hydrolase</keyword>
<comment type="catalytic activity">
    <reaction evidence="13">
        <text>2'-deoxycytidine + H2O + H(+) = 2'-deoxyuridine + NH4(+)</text>
        <dbReference type="Rhea" id="RHEA:13433"/>
        <dbReference type="ChEBI" id="CHEBI:15377"/>
        <dbReference type="ChEBI" id="CHEBI:15378"/>
        <dbReference type="ChEBI" id="CHEBI:15698"/>
        <dbReference type="ChEBI" id="CHEBI:16450"/>
        <dbReference type="ChEBI" id="CHEBI:28938"/>
        <dbReference type="EC" id="3.5.4.5"/>
    </reaction>
</comment>
<evidence type="ECO:0000256" key="9">
    <source>
        <dbReference type="ARBA" id="ARBA00049558"/>
    </source>
</evidence>
<gene>
    <name evidence="15" type="ORF">BCR34DRAFT_575961</name>
</gene>
<evidence type="ECO:0000256" key="1">
    <source>
        <dbReference type="ARBA" id="ARBA00001947"/>
    </source>
</evidence>
<dbReference type="InterPro" id="IPR016192">
    <property type="entry name" value="APOBEC/CMP_deaminase_Zn-bd"/>
</dbReference>
<organism evidence="15 16">
    <name type="scientific">Clohesyomyces aquaticus</name>
    <dbReference type="NCBI Taxonomy" id="1231657"/>
    <lineage>
        <taxon>Eukaryota</taxon>
        <taxon>Fungi</taxon>
        <taxon>Dikarya</taxon>
        <taxon>Ascomycota</taxon>
        <taxon>Pezizomycotina</taxon>
        <taxon>Dothideomycetes</taxon>
        <taxon>Pleosporomycetidae</taxon>
        <taxon>Pleosporales</taxon>
        <taxon>Lindgomycetaceae</taxon>
        <taxon>Clohesyomyces</taxon>
    </lineage>
</organism>
<dbReference type="EC" id="3.5.4.5" evidence="4 13"/>
<dbReference type="Gene3D" id="3.40.140.10">
    <property type="entry name" value="Cytidine Deaminase, domain 2"/>
    <property type="match status" value="1"/>
</dbReference>
<dbReference type="OrthoDB" id="414540at2759"/>
<dbReference type="EMBL" id="MCFA01000186">
    <property type="protein sequence ID" value="ORY00233.1"/>
    <property type="molecule type" value="Genomic_DNA"/>
</dbReference>
<dbReference type="InterPro" id="IPR016193">
    <property type="entry name" value="Cytidine_deaminase-like"/>
</dbReference>